<dbReference type="Gene3D" id="3.30.465.10">
    <property type="match status" value="1"/>
</dbReference>
<dbReference type="Pfam" id="PF04030">
    <property type="entry name" value="ALO"/>
    <property type="match status" value="1"/>
</dbReference>
<keyword evidence="1" id="KW-0285">Flavoprotein</keyword>
<name>A0ABT1D0U4_9PROT</name>
<dbReference type="Gene3D" id="1.10.45.10">
    <property type="entry name" value="Vanillyl-alcohol Oxidase, Chain A, domain 4"/>
    <property type="match status" value="1"/>
</dbReference>
<keyword evidence="5" id="KW-1185">Reference proteome</keyword>
<organism evidence="4 5">
    <name type="scientific">Siccirubricoccus soli</name>
    <dbReference type="NCBI Taxonomy" id="2899147"/>
    <lineage>
        <taxon>Bacteria</taxon>
        <taxon>Pseudomonadati</taxon>
        <taxon>Pseudomonadota</taxon>
        <taxon>Alphaproteobacteria</taxon>
        <taxon>Acetobacterales</taxon>
        <taxon>Roseomonadaceae</taxon>
        <taxon>Siccirubricoccus</taxon>
    </lineage>
</organism>
<dbReference type="InterPro" id="IPR016169">
    <property type="entry name" value="FAD-bd_PCMH_sub2"/>
</dbReference>
<protein>
    <submittedName>
        <fullName evidence="4">FAD-binding oxidoreductase</fullName>
    </submittedName>
</protein>
<dbReference type="PANTHER" id="PTHR43762:SF1">
    <property type="entry name" value="D-ARABINONO-1,4-LACTONE OXIDASE"/>
    <property type="match status" value="1"/>
</dbReference>
<dbReference type="InterPro" id="IPR016166">
    <property type="entry name" value="FAD-bd_PCMH"/>
</dbReference>
<feature type="domain" description="FAD-binding PCMH-type" evidence="3">
    <location>
        <begin position="28"/>
        <end position="198"/>
    </location>
</feature>
<dbReference type="InterPro" id="IPR007173">
    <property type="entry name" value="ALO_C"/>
</dbReference>
<evidence type="ECO:0000256" key="2">
    <source>
        <dbReference type="ARBA" id="ARBA00023002"/>
    </source>
</evidence>
<dbReference type="InterPro" id="IPR016171">
    <property type="entry name" value="Vanillyl_alc_oxidase_C-sub2"/>
</dbReference>
<dbReference type="SUPFAM" id="SSF56176">
    <property type="entry name" value="FAD-binding/transporter-associated domain-like"/>
    <property type="match status" value="1"/>
</dbReference>
<proteinExistence type="predicted"/>
<dbReference type="Proteomes" id="UP001523392">
    <property type="component" value="Unassembled WGS sequence"/>
</dbReference>
<evidence type="ECO:0000313" key="4">
    <source>
        <dbReference type="EMBL" id="MCO6415497.1"/>
    </source>
</evidence>
<evidence type="ECO:0000256" key="1">
    <source>
        <dbReference type="ARBA" id="ARBA00022827"/>
    </source>
</evidence>
<dbReference type="InterPro" id="IPR006094">
    <property type="entry name" value="Oxid_FAD_bind_N"/>
</dbReference>
<keyword evidence="1" id="KW-0274">FAD</keyword>
<dbReference type="PROSITE" id="PS51387">
    <property type="entry name" value="FAD_PCMH"/>
    <property type="match status" value="1"/>
</dbReference>
<evidence type="ECO:0000259" key="3">
    <source>
        <dbReference type="PROSITE" id="PS51387"/>
    </source>
</evidence>
<dbReference type="RefSeq" id="WP_252952095.1">
    <property type="nucleotide sequence ID" value="NZ_JAFIRR010000028.1"/>
</dbReference>
<sequence>MAAETNAASPAVRPELWKALTLQSWGRAMPGPCLAARPERLRDLQAALAAPEGRALLPRGAGRSYGDACLNPGGAVVLTERLNRLLAFDPASGLLLAEPGVTFAELLRVFLPRGYLAPASPGTAFVTLGGAVAHDVHGKNQHLAGSIGEHIAWFDLLLADGSTRRVSPESDPALFQATIGGLGLTGILSAICLRLAPVPSNALLVRRQRMPDLDAFLAGFEAQAAAAYAVGWIDALAKGAALGRGVLEVAEPSPEGLPDRPPKPRRLPFDLPGLALNRLSISAFNELYWRRAPLIPQEERVAYERFLYPLDAILDWNRLYGRGGFHQFQCVLPFREGEPALRRLLETVAAGGNASFLAVLKAMGREGIGMLSFARPGYSLALDIPARPGSAALFAALERITVEAGGRIYLAKDSWLSPQGFAAMYPQAPDFQAVRARVDPDGAFSSGLSRRLGLG</sequence>
<dbReference type="EMBL" id="JAFIRR010000028">
    <property type="protein sequence ID" value="MCO6415497.1"/>
    <property type="molecule type" value="Genomic_DNA"/>
</dbReference>
<dbReference type="InterPro" id="IPR036318">
    <property type="entry name" value="FAD-bd_PCMH-like_sf"/>
</dbReference>
<gene>
    <name evidence="4" type="ORF">JYK14_04805</name>
</gene>
<dbReference type="PANTHER" id="PTHR43762">
    <property type="entry name" value="L-GULONOLACTONE OXIDASE"/>
    <property type="match status" value="1"/>
</dbReference>
<keyword evidence="2" id="KW-0560">Oxidoreductase</keyword>
<comment type="caution">
    <text evidence="4">The sequence shown here is derived from an EMBL/GenBank/DDBJ whole genome shotgun (WGS) entry which is preliminary data.</text>
</comment>
<accession>A0ABT1D0U4</accession>
<evidence type="ECO:0000313" key="5">
    <source>
        <dbReference type="Proteomes" id="UP001523392"/>
    </source>
</evidence>
<dbReference type="Pfam" id="PF01565">
    <property type="entry name" value="FAD_binding_4"/>
    <property type="match status" value="1"/>
</dbReference>
<reference evidence="4 5" key="1">
    <citation type="submission" date="2021-12" db="EMBL/GenBank/DDBJ databases">
        <title>Siccirubricoccus leaddurans sp. nov., a high concentration Zn2+ tolerance bacterium.</title>
        <authorList>
            <person name="Cao Y."/>
        </authorList>
    </citation>
    <scope>NUCLEOTIDE SEQUENCE [LARGE SCALE GENOMIC DNA]</scope>
    <source>
        <strain evidence="4 5">KC 17139</strain>
    </source>
</reference>
<dbReference type="InterPro" id="IPR010031">
    <property type="entry name" value="FAD_lactone_oxidase-like"/>
</dbReference>